<feature type="region of interest" description="Disordered" evidence="6">
    <location>
        <begin position="1"/>
        <end position="93"/>
    </location>
</feature>
<evidence type="ECO:0000256" key="6">
    <source>
        <dbReference type="SAM" id="MobiDB-lite"/>
    </source>
</evidence>
<dbReference type="GO" id="GO:0000070">
    <property type="term" value="P:mitotic sister chromatid segregation"/>
    <property type="evidence" value="ECO:0007669"/>
    <property type="project" value="EnsemblFungi"/>
</dbReference>
<gene>
    <name evidence="7" type="ordered locus">Ecym_4305</name>
</gene>
<evidence type="ECO:0000313" key="7">
    <source>
        <dbReference type="EMBL" id="AET39368.1"/>
    </source>
</evidence>
<dbReference type="InterPro" id="IPR006940">
    <property type="entry name" value="Securin_separation_inhibitor"/>
</dbReference>
<dbReference type="RefSeq" id="XP_003646185.1">
    <property type="nucleotide sequence ID" value="XM_003646137.1"/>
</dbReference>
<organism evidence="7 8">
    <name type="scientific">Eremothecium cymbalariae (strain CBS 270.75 / DBVPG 7215 / KCTC 17166 / NRRL Y-17582)</name>
    <name type="common">Yeast</name>
    <dbReference type="NCBI Taxonomy" id="931890"/>
    <lineage>
        <taxon>Eukaryota</taxon>
        <taxon>Fungi</taxon>
        <taxon>Dikarya</taxon>
        <taxon>Ascomycota</taxon>
        <taxon>Saccharomycotina</taxon>
        <taxon>Saccharomycetes</taxon>
        <taxon>Saccharomycetales</taxon>
        <taxon>Saccharomycetaceae</taxon>
        <taxon>Eremothecium</taxon>
    </lineage>
</organism>
<name>G8JTL5_ERECY</name>
<evidence type="ECO:0000256" key="1">
    <source>
        <dbReference type="ARBA" id="ARBA00004123"/>
    </source>
</evidence>
<dbReference type="OrthoDB" id="4065086at2759"/>
<keyword evidence="8" id="KW-1185">Reference proteome</keyword>
<dbReference type="AlphaFoldDB" id="G8JTL5"/>
<dbReference type="GO" id="GO:0001100">
    <property type="term" value="P:negative regulation of exit from mitosis"/>
    <property type="evidence" value="ECO:0007669"/>
    <property type="project" value="EnsemblFungi"/>
</dbReference>
<keyword evidence="5" id="KW-0539">Nucleus</keyword>
<evidence type="ECO:0000256" key="5">
    <source>
        <dbReference type="ARBA" id="ARBA00023242"/>
    </source>
</evidence>
<protein>
    <recommendedName>
        <fullName evidence="9">Securin</fullName>
    </recommendedName>
</protein>
<sequence length="311" mass="34249">MKKHEDKENIPTGSEPSGSIVPRTPMHQLKRSTSNVHLKNNSRLPLASKDRNRSQSGFNLKQQLVQGHVGGGVMVGQNKSKRPASNSFVKNMPDSKLKKYGSVLGVNYPHLTKTKSLVLKDASDGSQDNGEESDDYDDEEGNPLAAKLRSRLTSGVEDENEDDGSSGLLLGGGLKKLIKLHESDNQDTEEVPQIETAPEKVPELEHIPNGYEQFEDEEIVKLATYTSPFLRFADREEDDSDSTEGERLLIPLDFGGIDESPSKKQELMATQENIIANKTIVDELGTQADEIQFSFDIGKGLSSNELQSLLD</sequence>
<dbReference type="EMBL" id="CP002500">
    <property type="protein sequence ID" value="AET39368.1"/>
    <property type="molecule type" value="Genomic_DNA"/>
</dbReference>
<dbReference type="STRING" id="931890.G8JTL5"/>
<dbReference type="GO" id="GO:0019899">
    <property type="term" value="F:enzyme binding"/>
    <property type="evidence" value="ECO:0007669"/>
    <property type="project" value="EnsemblFungi"/>
</dbReference>
<evidence type="ECO:0000256" key="3">
    <source>
        <dbReference type="ARBA" id="ARBA00009264"/>
    </source>
</evidence>
<evidence type="ECO:0000313" key="8">
    <source>
        <dbReference type="Proteomes" id="UP000006790"/>
    </source>
</evidence>
<accession>G8JTL5</accession>
<proteinExistence type="inferred from homology"/>
<evidence type="ECO:0008006" key="9">
    <source>
        <dbReference type="Google" id="ProtNLM"/>
    </source>
</evidence>
<feature type="compositionally biased region" description="Polar residues" evidence="6">
    <location>
        <begin position="31"/>
        <end position="43"/>
    </location>
</feature>
<dbReference type="GeneID" id="11471298"/>
<dbReference type="eggNOG" id="ENOG502S4FI">
    <property type="taxonomic scope" value="Eukaryota"/>
</dbReference>
<dbReference type="InParanoid" id="G8JTL5"/>
<feature type="region of interest" description="Disordered" evidence="6">
    <location>
        <begin position="119"/>
        <end position="142"/>
    </location>
</feature>
<evidence type="ECO:0000256" key="4">
    <source>
        <dbReference type="ARBA" id="ARBA00022490"/>
    </source>
</evidence>
<keyword evidence="4" id="KW-0963">Cytoplasm</keyword>
<reference evidence="8" key="1">
    <citation type="journal article" date="2012" name="G3 (Bethesda)">
        <title>Pichia sorbitophila, an interspecies yeast hybrid reveals early steps of genome resolution following polyploidization.</title>
        <authorList>
            <person name="Leh Louis V."/>
            <person name="Despons L."/>
            <person name="Friedrich A."/>
            <person name="Martin T."/>
            <person name="Durrens P."/>
            <person name="Casaregola S."/>
            <person name="Neuveglise C."/>
            <person name="Fairhead C."/>
            <person name="Marck C."/>
            <person name="Cruz J.A."/>
            <person name="Straub M.L."/>
            <person name="Kugler V."/>
            <person name="Sacerdot C."/>
            <person name="Uzunov Z."/>
            <person name="Thierry A."/>
            <person name="Weiss S."/>
            <person name="Bleykasten C."/>
            <person name="De Montigny J."/>
            <person name="Jacques N."/>
            <person name="Jung P."/>
            <person name="Lemaire M."/>
            <person name="Mallet S."/>
            <person name="Morel G."/>
            <person name="Richard G.F."/>
            <person name="Sarkar A."/>
            <person name="Savel G."/>
            <person name="Schacherer J."/>
            <person name="Seret M.L."/>
            <person name="Talla E."/>
            <person name="Samson G."/>
            <person name="Jubin C."/>
            <person name="Poulain J."/>
            <person name="Vacherie B."/>
            <person name="Barbe V."/>
            <person name="Pelletier E."/>
            <person name="Sherman D.J."/>
            <person name="Westhof E."/>
            <person name="Weissenbach J."/>
            <person name="Baret P.V."/>
            <person name="Wincker P."/>
            <person name="Gaillardin C."/>
            <person name="Dujon B."/>
            <person name="Souciet J.L."/>
        </authorList>
    </citation>
    <scope>NUCLEOTIDE SEQUENCE [LARGE SCALE GENOMIC DNA]</scope>
    <source>
        <strain evidence="8">CBS 270.75 / DBVPG 7215 / KCTC 17166 / NRRL Y-17582</strain>
    </source>
</reference>
<dbReference type="HOGENOM" id="CLU_079150_0_0_1"/>
<dbReference type="KEGG" id="erc:Ecym_4305"/>
<dbReference type="GO" id="GO:1990520">
    <property type="term" value="C:separase-securin complex"/>
    <property type="evidence" value="ECO:0007669"/>
    <property type="project" value="EnsemblFungi"/>
</dbReference>
<dbReference type="GO" id="GO:0007127">
    <property type="term" value="P:meiosis I"/>
    <property type="evidence" value="ECO:0007669"/>
    <property type="project" value="EnsemblFungi"/>
</dbReference>
<dbReference type="Proteomes" id="UP000006790">
    <property type="component" value="Chromosome 4"/>
</dbReference>
<dbReference type="GO" id="GO:0000725">
    <property type="term" value="P:recombinational repair"/>
    <property type="evidence" value="ECO:0007669"/>
    <property type="project" value="EnsemblFungi"/>
</dbReference>
<dbReference type="GO" id="GO:0005737">
    <property type="term" value="C:cytoplasm"/>
    <property type="evidence" value="ECO:0007669"/>
    <property type="project" value="UniProtKB-SubCell"/>
</dbReference>
<comment type="similarity">
    <text evidence="3">Belongs to the securin family.</text>
</comment>
<dbReference type="FunCoup" id="G8JTL5">
    <property type="interactions" value="178"/>
</dbReference>
<dbReference type="OMA" id="DCESANE"/>
<dbReference type="Pfam" id="PF04856">
    <property type="entry name" value="Securin"/>
    <property type="match status" value="1"/>
</dbReference>
<dbReference type="GO" id="GO:1902104">
    <property type="term" value="P:positive regulation of metaphase/anaphase transition of meiotic cell cycle"/>
    <property type="evidence" value="ECO:0007669"/>
    <property type="project" value="EnsemblFungi"/>
</dbReference>
<evidence type="ECO:0000256" key="2">
    <source>
        <dbReference type="ARBA" id="ARBA00004496"/>
    </source>
</evidence>
<dbReference type="GO" id="GO:0008104">
    <property type="term" value="P:intracellular protein localization"/>
    <property type="evidence" value="ECO:0007669"/>
    <property type="project" value="EnsemblFungi"/>
</dbReference>
<dbReference type="GO" id="GO:0005634">
    <property type="term" value="C:nucleus"/>
    <property type="evidence" value="ECO:0007669"/>
    <property type="project" value="UniProtKB-SubCell"/>
</dbReference>
<feature type="compositionally biased region" description="Acidic residues" evidence="6">
    <location>
        <begin position="129"/>
        <end position="141"/>
    </location>
</feature>
<dbReference type="GO" id="GO:0005819">
    <property type="term" value="C:spindle"/>
    <property type="evidence" value="ECO:0007669"/>
    <property type="project" value="EnsemblFungi"/>
</dbReference>
<comment type="subcellular location">
    <subcellularLocation>
        <location evidence="2">Cytoplasm</location>
    </subcellularLocation>
    <subcellularLocation>
        <location evidence="1">Nucleus</location>
    </subcellularLocation>
</comment>